<dbReference type="SMART" id="SM00382">
    <property type="entry name" value="AAA"/>
    <property type="match status" value="1"/>
</dbReference>
<keyword evidence="4 7" id="KW-0067">ATP-binding</keyword>
<dbReference type="Gene3D" id="3.40.50.300">
    <property type="entry name" value="P-loop containing nucleotide triphosphate hydrolases"/>
    <property type="match status" value="1"/>
</dbReference>
<comment type="similarity">
    <text evidence="1">Belongs to the ABC transporter superfamily.</text>
</comment>
<dbReference type="InterPro" id="IPR017871">
    <property type="entry name" value="ABC_transporter-like_CS"/>
</dbReference>
<dbReference type="InterPro" id="IPR030660">
    <property type="entry name" value="ABC_branched_ATPase_LivF/BraG"/>
</dbReference>
<sequence length="235" mass="25476">MLKITDLNTHYGPIHALKGVNMEIGKGEVVSLIGSNGAGKSTLLNTIVGIARSSGGRVEFMGKEITNSPPHTMTKLGISISPEGREVFPALTVEENLRLGAYTVNDKKRIADSYERVYQIFPRLKERIRQSAGTLSGGEQQMLAIGRALMCGPELLLLDEPSLGLAPNFVLLIFDLIKEINRQGVTILLIEQNANMALSASNRAYVLENGKVTMSGDVKEIANDPRIKKAYLGLG</sequence>
<gene>
    <name evidence="7" type="ORF">G9470_10960</name>
</gene>
<dbReference type="PIRSF" id="PIRSF039137">
    <property type="entry name" value="ABC_branched_ATPase"/>
    <property type="match status" value="1"/>
</dbReference>
<evidence type="ECO:0000256" key="1">
    <source>
        <dbReference type="ARBA" id="ARBA00005417"/>
    </source>
</evidence>
<dbReference type="GO" id="GO:0005524">
    <property type="term" value="F:ATP binding"/>
    <property type="evidence" value="ECO:0007669"/>
    <property type="project" value="UniProtKB-KW"/>
</dbReference>
<dbReference type="RefSeq" id="WP_170821487.1">
    <property type="nucleotide sequence ID" value="NZ_JAAOXG010000020.1"/>
</dbReference>
<dbReference type="EMBL" id="JAAOXG010000020">
    <property type="protein sequence ID" value="NNJ30303.1"/>
    <property type="molecule type" value="Genomic_DNA"/>
</dbReference>
<evidence type="ECO:0000256" key="3">
    <source>
        <dbReference type="ARBA" id="ARBA00022741"/>
    </source>
</evidence>
<evidence type="ECO:0000313" key="7">
    <source>
        <dbReference type="EMBL" id="NNJ30303.1"/>
    </source>
</evidence>
<keyword evidence="8" id="KW-1185">Reference proteome</keyword>
<evidence type="ECO:0000256" key="2">
    <source>
        <dbReference type="ARBA" id="ARBA00022448"/>
    </source>
</evidence>
<dbReference type="CDD" id="cd03224">
    <property type="entry name" value="ABC_TM1139_LivF_branched"/>
    <property type="match status" value="1"/>
</dbReference>
<evidence type="ECO:0000256" key="5">
    <source>
        <dbReference type="ARBA" id="ARBA00022970"/>
    </source>
</evidence>
<evidence type="ECO:0000259" key="6">
    <source>
        <dbReference type="PROSITE" id="PS50893"/>
    </source>
</evidence>
<keyword evidence="5" id="KW-0029">Amino-acid transport</keyword>
<organism evidence="7 8">
    <name type="scientific">Lacrimispora defluvii</name>
    <dbReference type="NCBI Taxonomy" id="2719233"/>
    <lineage>
        <taxon>Bacteria</taxon>
        <taxon>Bacillati</taxon>
        <taxon>Bacillota</taxon>
        <taxon>Clostridia</taxon>
        <taxon>Lachnospirales</taxon>
        <taxon>Lachnospiraceae</taxon>
        <taxon>Lacrimispora</taxon>
    </lineage>
</organism>
<dbReference type="PROSITE" id="PS00211">
    <property type="entry name" value="ABC_TRANSPORTER_1"/>
    <property type="match status" value="1"/>
</dbReference>
<dbReference type="InterPro" id="IPR052156">
    <property type="entry name" value="BCAA_Transport_ATP-bd_LivF"/>
</dbReference>
<reference evidence="7 8" key="1">
    <citation type="submission" date="2020-03" db="EMBL/GenBank/DDBJ databases">
        <title>Genome Sequence of industrial isolate, B5A.</title>
        <authorList>
            <person name="Sharma S."/>
            <person name="Patil P.B."/>
            <person name="Korpole S."/>
        </authorList>
    </citation>
    <scope>NUCLEOTIDE SEQUENCE [LARGE SCALE GENOMIC DNA]</scope>
    <source>
        <strain evidence="7 8">PI-S10-B5A</strain>
    </source>
</reference>
<dbReference type="PROSITE" id="PS50893">
    <property type="entry name" value="ABC_TRANSPORTER_2"/>
    <property type="match status" value="1"/>
</dbReference>
<dbReference type="PANTHER" id="PTHR43820">
    <property type="entry name" value="HIGH-AFFINITY BRANCHED-CHAIN AMINO ACID TRANSPORT ATP-BINDING PROTEIN LIVF"/>
    <property type="match status" value="1"/>
</dbReference>
<comment type="caution">
    <text evidence="7">The sequence shown here is derived from an EMBL/GenBank/DDBJ whole genome shotgun (WGS) entry which is preliminary data.</text>
</comment>
<evidence type="ECO:0000313" key="8">
    <source>
        <dbReference type="Proteomes" id="UP000539052"/>
    </source>
</evidence>
<keyword evidence="2" id="KW-0813">Transport</keyword>
<accession>A0ABX1VPX6</accession>
<protein>
    <submittedName>
        <fullName evidence="7">ABC transporter ATP-binding protein</fullName>
    </submittedName>
</protein>
<dbReference type="Pfam" id="PF00005">
    <property type="entry name" value="ABC_tran"/>
    <property type="match status" value="1"/>
</dbReference>
<feature type="domain" description="ABC transporter" evidence="6">
    <location>
        <begin position="2"/>
        <end position="234"/>
    </location>
</feature>
<proteinExistence type="inferred from homology"/>
<dbReference type="PANTHER" id="PTHR43820:SF4">
    <property type="entry name" value="HIGH-AFFINITY BRANCHED-CHAIN AMINO ACID TRANSPORT ATP-BINDING PROTEIN LIVF"/>
    <property type="match status" value="1"/>
</dbReference>
<name>A0ABX1VPX6_9FIRM</name>
<dbReference type="InterPro" id="IPR003439">
    <property type="entry name" value="ABC_transporter-like_ATP-bd"/>
</dbReference>
<dbReference type="SUPFAM" id="SSF52540">
    <property type="entry name" value="P-loop containing nucleoside triphosphate hydrolases"/>
    <property type="match status" value="1"/>
</dbReference>
<dbReference type="Proteomes" id="UP000539052">
    <property type="component" value="Unassembled WGS sequence"/>
</dbReference>
<dbReference type="InterPro" id="IPR027417">
    <property type="entry name" value="P-loop_NTPase"/>
</dbReference>
<dbReference type="InterPro" id="IPR003593">
    <property type="entry name" value="AAA+_ATPase"/>
</dbReference>
<keyword evidence="3" id="KW-0547">Nucleotide-binding</keyword>
<evidence type="ECO:0000256" key="4">
    <source>
        <dbReference type="ARBA" id="ARBA00022840"/>
    </source>
</evidence>